<proteinExistence type="predicted"/>
<protein>
    <recommendedName>
        <fullName evidence="2">PPM-type phosphatase domain-containing protein</fullName>
    </recommendedName>
</protein>
<feature type="domain" description="PPM-type phosphatase" evidence="2">
    <location>
        <begin position="8"/>
        <end position="160"/>
    </location>
</feature>
<dbReference type="PANTHER" id="PTHR43156">
    <property type="entry name" value="STAGE II SPORULATION PROTEIN E-RELATED"/>
    <property type="match status" value="1"/>
</dbReference>
<dbReference type="InterPro" id="IPR001932">
    <property type="entry name" value="PPM-type_phosphatase-like_dom"/>
</dbReference>
<organism evidence="3">
    <name type="scientific">marine sediment metagenome</name>
    <dbReference type="NCBI Taxonomy" id="412755"/>
    <lineage>
        <taxon>unclassified sequences</taxon>
        <taxon>metagenomes</taxon>
        <taxon>ecological metagenomes</taxon>
    </lineage>
</organism>
<reference evidence="3" key="1">
    <citation type="journal article" date="2014" name="Front. Microbiol.">
        <title>High frequency of phylogenetically diverse reductive dehalogenase-homologous genes in deep subseafloor sedimentary metagenomes.</title>
        <authorList>
            <person name="Kawai M."/>
            <person name="Futagami T."/>
            <person name="Toyoda A."/>
            <person name="Takaki Y."/>
            <person name="Nishi S."/>
            <person name="Hori S."/>
            <person name="Arai W."/>
            <person name="Tsubouchi T."/>
            <person name="Morono Y."/>
            <person name="Uchiyama I."/>
            <person name="Ito T."/>
            <person name="Fujiyama A."/>
            <person name="Inagaki F."/>
            <person name="Takami H."/>
        </authorList>
    </citation>
    <scope>NUCLEOTIDE SEQUENCE</scope>
    <source>
        <strain evidence="3">Expedition CK06-06</strain>
    </source>
</reference>
<dbReference type="PANTHER" id="PTHR43156:SF2">
    <property type="entry name" value="STAGE II SPORULATION PROTEIN E"/>
    <property type="match status" value="1"/>
</dbReference>
<evidence type="ECO:0000256" key="1">
    <source>
        <dbReference type="ARBA" id="ARBA00022801"/>
    </source>
</evidence>
<accession>X0UI09</accession>
<dbReference type="EMBL" id="BARS01025536">
    <property type="protein sequence ID" value="GAG05245.1"/>
    <property type="molecule type" value="Genomic_DNA"/>
</dbReference>
<feature type="non-terminal residue" evidence="3">
    <location>
        <position position="1"/>
    </location>
</feature>
<evidence type="ECO:0000313" key="3">
    <source>
        <dbReference type="EMBL" id="GAG05245.1"/>
    </source>
</evidence>
<gene>
    <name evidence="3" type="ORF">S01H1_40335</name>
</gene>
<sequence length="169" mass="18821">APHYQINSPERVARLLDEDDMLGKYDKYFTMVYAIINIESFKVDFYRAGHNLPLLIHPDGSSEYIDGGGPPIGLGLPHKEQKNQTLDLSPGNQFIIFSDGINEAGSQKQDSVYGLKRVKTVLSKYSQDSLGTSFDRLIEDVKDFQGSEEFTDDISIIGFKLKEAGKGAK</sequence>
<comment type="caution">
    <text evidence="3">The sequence shown here is derived from an EMBL/GenBank/DDBJ whole genome shotgun (WGS) entry which is preliminary data.</text>
</comment>
<dbReference type="InterPro" id="IPR052016">
    <property type="entry name" value="Bact_Sigma-Reg"/>
</dbReference>
<dbReference type="Pfam" id="PF07228">
    <property type="entry name" value="SpoIIE"/>
    <property type="match status" value="1"/>
</dbReference>
<dbReference type="AlphaFoldDB" id="X0UI09"/>
<dbReference type="Gene3D" id="3.60.40.10">
    <property type="entry name" value="PPM-type phosphatase domain"/>
    <property type="match status" value="1"/>
</dbReference>
<evidence type="ECO:0000259" key="2">
    <source>
        <dbReference type="Pfam" id="PF07228"/>
    </source>
</evidence>
<dbReference type="GO" id="GO:0016791">
    <property type="term" value="F:phosphatase activity"/>
    <property type="evidence" value="ECO:0007669"/>
    <property type="project" value="TreeGrafter"/>
</dbReference>
<keyword evidence="1" id="KW-0378">Hydrolase</keyword>
<dbReference type="InterPro" id="IPR036457">
    <property type="entry name" value="PPM-type-like_dom_sf"/>
</dbReference>
<name>X0UI09_9ZZZZ</name>